<dbReference type="Proteomes" id="UP000054565">
    <property type="component" value="Unassembled WGS sequence"/>
</dbReference>
<dbReference type="AlphaFoldDB" id="A0A0J6Y5X8"/>
<evidence type="ECO:0000313" key="1">
    <source>
        <dbReference type="EMBL" id="KMP02063.1"/>
    </source>
</evidence>
<evidence type="ECO:0000313" key="2">
    <source>
        <dbReference type="Proteomes" id="UP000054565"/>
    </source>
</evidence>
<accession>A0A0J6Y5X8</accession>
<sequence length="73" mass="8289">MERKLYELLVPSLSQTFPNLAQWSPPVDRIKVLAKPNSRDGDRNMGWMIGWMTTASSWAKSPNKPALSSIETR</sequence>
<protein>
    <submittedName>
        <fullName evidence="1">Uncharacterized protein</fullName>
    </submittedName>
</protein>
<proteinExistence type="predicted"/>
<gene>
    <name evidence="1" type="ORF">CIRG_02202</name>
</gene>
<name>A0A0J6Y5X8_COCIT</name>
<organism evidence="1 2">
    <name type="scientific">Coccidioides immitis RMSCC 2394</name>
    <dbReference type="NCBI Taxonomy" id="404692"/>
    <lineage>
        <taxon>Eukaryota</taxon>
        <taxon>Fungi</taxon>
        <taxon>Dikarya</taxon>
        <taxon>Ascomycota</taxon>
        <taxon>Pezizomycotina</taxon>
        <taxon>Eurotiomycetes</taxon>
        <taxon>Eurotiomycetidae</taxon>
        <taxon>Onygenales</taxon>
        <taxon>Onygenaceae</taxon>
        <taxon>Coccidioides</taxon>
    </lineage>
</organism>
<reference evidence="2" key="1">
    <citation type="journal article" date="2010" name="Genome Res.">
        <title>Population genomic sequencing of Coccidioides fungi reveals recent hybridization and transposon control.</title>
        <authorList>
            <person name="Neafsey D.E."/>
            <person name="Barker B.M."/>
            <person name="Sharpton T.J."/>
            <person name="Stajich J.E."/>
            <person name="Park D.J."/>
            <person name="Whiston E."/>
            <person name="Hung C.-Y."/>
            <person name="McMahan C."/>
            <person name="White J."/>
            <person name="Sykes S."/>
            <person name="Heiman D."/>
            <person name="Young S."/>
            <person name="Zeng Q."/>
            <person name="Abouelleil A."/>
            <person name="Aftuck L."/>
            <person name="Bessette D."/>
            <person name="Brown A."/>
            <person name="FitzGerald M."/>
            <person name="Lui A."/>
            <person name="Macdonald J.P."/>
            <person name="Priest M."/>
            <person name="Orbach M.J."/>
            <person name="Galgiani J.N."/>
            <person name="Kirkland T.N."/>
            <person name="Cole G.T."/>
            <person name="Birren B.W."/>
            <person name="Henn M.R."/>
            <person name="Taylor J.W."/>
            <person name="Rounsley S.D."/>
        </authorList>
    </citation>
    <scope>NUCLEOTIDE SEQUENCE [LARGE SCALE GENOMIC DNA]</scope>
    <source>
        <strain evidence="2">RMSCC 2394</strain>
    </source>
</reference>
<dbReference type="EMBL" id="DS028093">
    <property type="protein sequence ID" value="KMP02063.1"/>
    <property type="molecule type" value="Genomic_DNA"/>
</dbReference>